<keyword evidence="4" id="KW-1185">Reference proteome</keyword>
<keyword evidence="1" id="KW-1133">Transmembrane helix</keyword>
<evidence type="ECO:0000313" key="4">
    <source>
        <dbReference type="Proteomes" id="UP000480178"/>
    </source>
</evidence>
<proteinExistence type="predicted"/>
<dbReference type="InterPro" id="IPR007168">
    <property type="entry name" value="Phageshock_PspC_N"/>
</dbReference>
<keyword evidence="1" id="KW-0472">Membrane</keyword>
<dbReference type="Proteomes" id="UP000480178">
    <property type="component" value="Chromosome"/>
</dbReference>
<evidence type="ECO:0000259" key="2">
    <source>
        <dbReference type="Pfam" id="PF04024"/>
    </source>
</evidence>
<dbReference type="KEGG" id="rhoz:GXP67_07420"/>
<keyword evidence="1" id="KW-0812">Transmembrane</keyword>
<protein>
    <submittedName>
        <fullName evidence="3">PspC family transcriptional regulator</fullName>
    </submittedName>
</protein>
<feature type="domain" description="Phage shock protein PspC N-terminal" evidence="2">
    <location>
        <begin position="13"/>
        <end position="57"/>
    </location>
</feature>
<dbReference type="AlphaFoldDB" id="A0A6C0GF06"/>
<organism evidence="3 4">
    <name type="scientific">Rhodocytophaga rosea</name>
    <dbReference type="NCBI Taxonomy" id="2704465"/>
    <lineage>
        <taxon>Bacteria</taxon>
        <taxon>Pseudomonadati</taxon>
        <taxon>Bacteroidota</taxon>
        <taxon>Cytophagia</taxon>
        <taxon>Cytophagales</taxon>
        <taxon>Rhodocytophagaceae</taxon>
        <taxon>Rhodocytophaga</taxon>
    </lineage>
</organism>
<gene>
    <name evidence="3" type="ORF">GXP67_07420</name>
</gene>
<evidence type="ECO:0000256" key="1">
    <source>
        <dbReference type="SAM" id="Phobius"/>
    </source>
</evidence>
<dbReference type="Pfam" id="PF04024">
    <property type="entry name" value="PspC"/>
    <property type="match status" value="1"/>
</dbReference>
<sequence>MHKIQSFFENQAFGVCTRLGEKLGISICSIRLFFIYSSFLTFGSPIIVYLSLAFIINMRKHLRRNSHPSVWEF</sequence>
<name>A0A6C0GF06_9BACT</name>
<evidence type="ECO:0000313" key="3">
    <source>
        <dbReference type="EMBL" id="QHT66497.1"/>
    </source>
</evidence>
<feature type="transmembrane region" description="Helical" evidence="1">
    <location>
        <begin position="33"/>
        <end position="56"/>
    </location>
</feature>
<dbReference type="EMBL" id="CP048222">
    <property type="protein sequence ID" value="QHT66497.1"/>
    <property type="molecule type" value="Genomic_DNA"/>
</dbReference>
<dbReference type="RefSeq" id="WP_162442551.1">
    <property type="nucleotide sequence ID" value="NZ_CP048222.1"/>
</dbReference>
<reference evidence="3 4" key="1">
    <citation type="submission" date="2020-01" db="EMBL/GenBank/DDBJ databases">
        <authorList>
            <person name="Kim M.K."/>
        </authorList>
    </citation>
    <scope>NUCLEOTIDE SEQUENCE [LARGE SCALE GENOMIC DNA]</scope>
    <source>
        <strain evidence="3 4">172606-1</strain>
    </source>
</reference>
<accession>A0A6C0GF06</accession>